<protein>
    <submittedName>
        <fullName evidence="1">Uncharacterized protein</fullName>
    </submittedName>
</protein>
<dbReference type="RefSeq" id="WP_306980945.1">
    <property type="nucleotide sequence ID" value="NZ_JAUSUA010000001.1"/>
</dbReference>
<dbReference type="EMBL" id="JAUSUA010000001">
    <property type="protein sequence ID" value="MDQ0206493.1"/>
    <property type="molecule type" value="Genomic_DNA"/>
</dbReference>
<keyword evidence="2" id="KW-1185">Reference proteome</keyword>
<evidence type="ECO:0000313" key="2">
    <source>
        <dbReference type="Proteomes" id="UP001225034"/>
    </source>
</evidence>
<dbReference type="Proteomes" id="UP001225034">
    <property type="component" value="Unassembled WGS sequence"/>
</dbReference>
<name>A0ABT9YF72_9BACI</name>
<proteinExistence type="predicted"/>
<sequence length="62" mass="7330">MEKVIHSVKEKDEALRLPVLKMELDYQLMTLHDAIISQDAFAIEESKLCLAQLREEWIQMKE</sequence>
<reference evidence="1 2" key="1">
    <citation type="submission" date="2023-07" db="EMBL/GenBank/DDBJ databases">
        <title>Genomic Encyclopedia of Type Strains, Phase IV (KMG-IV): sequencing the most valuable type-strain genomes for metagenomic binning, comparative biology and taxonomic classification.</title>
        <authorList>
            <person name="Goeker M."/>
        </authorList>
    </citation>
    <scope>NUCLEOTIDE SEQUENCE [LARGE SCALE GENOMIC DNA]</scope>
    <source>
        <strain evidence="1 2">DSM 19154</strain>
    </source>
</reference>
<organism evidence="1 2">
    <name type="scientific">Alkalicoccobacillus murimartini</name>
    <dbReference type="NCBI Taxonomy" id="171685"/>
    <lineage>
        <taxon>Bacteria</taxon>
        <taxon>Bacillati</taxon>
        <taxon>Bacillota</taxon>
        <taxon>Bacilli</taxon>
        <taxon>Bacillales</taxon>
        <taxon>Bacillaceae</taxon>
        <taxon>Alkalicoccobacillus</taxon>
    </lineage>
</organism>
<comment type="caution">
    <text evidence="1">The sequence shown here is derived from an EMBL/GenBank/DDBJ whole genome shotgun (WGS) entry which is preliminary data.</text>
</comment>
<accession>A0ABT9YF72</accession>
<evidence type="ECO:0000313" key="1">
    <source>
        <dbReference type="EMBL" id="MDQ0206493.1"/>
    </source>
</evidence>
<gene>
    <name evidence="1" type="ORF">J2S05_001267</name>
</gene>